<dbReference type="EMBL" id="JAJFAZ020000002">
    <property type="protein sequence ID" value="KAI5346987.1"/>
    <property type="molecule type" value="Genomic_DNA"/>
</dbReference>
<feature type="region of interest" description="Disordered" evidence="1">
    <location>
        <begin position="1"/>
        <end position="57"/>
    </location>
</feature>
<keyword evidence="3" id="KW-1185">Reference proteome</keyword>
<feature type="compositionally biased region" description="Basic residues" evidence="1">
    <location>
        <begin position="29"/>
        <end position="40"/>
    </location>
</feature>
<accession>A0AAD4ZHH8</accession>
<protein>
    <submittedName>
        <fullName evidence="2">Uncharacterized protein</fullName>
    </submittedName>
</protein>
<feature type="compositionally biased region" description="Basic and acidic residues" evidence="1">
    <location>
        <begin position="12"/>
        <end position="21"/>
    </location>
</feature>
<evidence type="ECO:0000313" key="2">
    <source>
        <dbReference type="EMBL" id="KAI5346987.1"/>
    </source>
</evidence>
<comment type="caution">
    <text evidence="2">The sequence shown here is derived from an EMBL/GenBank/DDBJ whole genome shotgun (WGS) entry which is preliminary data.</text>
</comment>
<organism evidence="2 3">
    <name type="scientific">Prunus dulcis</name>
    <name type="common">Almond</name>
    <name type="synonym">Amygdalus dulcis</name>
    <dbReference type="NCBI Taxonomy" id="3755"/>
    <lineage>
        <taxon>Eukaryota</taxon>
        <taxon>Viridiplantae</taxon>
        <taxon>Streptophyta</taxon>
        <taxon>Embryophyta</taxon>
        <taxon>Tracheophyta</taxon>
        <taxon>Spermatophyta</taxon>
        <taxon>Magnoliopsida</taxon>
        <taxon>eudicotyledons</taxon>
        <taxon>Gunneridae</taxon>
        <taxon>Pentapetalae</taxon>
        <taxon>rosids</taxon>
        <taxon>fabids</taxon>
        <taxon>Rosales</taxon>
        <taxon>Rosaceae</taxon>
        <taxon>Amygdaloideae</taxon>
        <taxon>Amygdaleae</taxon>
        <taxon>Prunus</taxon>
    </lineage>
</organism>
<proteinExistence type="predicted"/>
<dbReference type="AlphaFoldDB" id="A0AAD4ZHH8"/>
<name>A0AAD4ZHH8_PRUDU</name>
<gene>
    <name evidence="2" type="ORF">L3X38_014866</name>
</gene>
<sequence>MFKLSQVSQKGNRVEVNERGGEPNIRGNKSLKHTRRKPKPRRESSAHRTQPLLQRTPSSLPFLFGSLSLNSLISTQIHVIQSR</sequence>
<evidence type="ECO:0000313" key="3">
    <source>
        <dbReference type="Proteomes" id="UP001054821"/>
    </source>
</evidence>
<reference evidence="2 3" key="1">
    <citation type="journal article" date="2022" name="G3 (Bethesda)">
        <title>Whole-genome sequence and methylome profiling of the almond [Prunus dulcis (Mill.) D.A. Webb] cultivar 'Nonpareil'.</title>
        <authorList>
            <person name="D'Amico-Willman K.M."/>
            <person name="Ouma W.Z."/>
            <person name="Meulia T."/>
            <person name="Sideli G.M."/>
            <person name="Gradziel T.M."/>
            <person name="Fresnedo-Ramirez J."/>
        </authorList>
    </citation>
    <scope>NUCLEOTIDE SEQUENCE [LARGE SCALE GENOMIC DNA]</scope>
    <source>
        <strain evidence="2">Clone GOH B32 T37-40</strain>
    </source>
</reference>
<feature type="compositionally biased region" description="Polar residues" evidence="1">
    <location>
        <begin position="47"/>
        <end position="56"/>
    </location>
</feature>
<dbReference type="Proteomes" id="UP001054821">
    <property type="component" value="Chromosome 2"/>
</dbReference>
<feature type="compositionally biased region" description="Polar residues" evidence="1">
    <location>
        <begin position="1"/>
        <end position="11"/>
    </location>
</feature>
<evidence type="ECO:0000256" key="1">
    <source>
        <dbReference type="SAM" id="MobiDB-lite"/>
    </source>
</evidence>